<feature type="coiled-coil region" evidence="1">
    <location>
        <begin position="246"/>
        <end position="273"/>
    </location>
</feature>
<evidence type="ECO:0000256" key="1">
    <source>
        <dbReference type="SAM" id="Coils"/>
    </source>
</evidence>
<evidence type="ECO:0000313" key="2">
    <source>
        <dbReference type="EMBL" id="VAX37040.1"/>
    </source>
</evidence>
<keyword evidence="1" id="KW-0175">Coiled coil</keyword>
<organism evidence="2">
    <name type="scientific">hydrothermal vent metagenome</name>
    <dbReference type="NCBI Taxonomy" id="652676"/>
    <lineage>
        <taxon>unclassified sequences</taxon>
        <taxon>metagenomes</taxon>
        <taxon>ecological metagenomes</taxon>
    </lineage>
</organism>
<reference evidence="2" key="1">
    <citation type="submission" date="2018-06" db="EMBL/GenBank/DDBJ databases">
        <authorList>
            <person name="Zhirakovskaya E."/>
        </authorList>
    </citation>
    <scope>NUCLEOTIDE SEQUENCE</scope>
</reference>
<gene>
    <name evidence="2" type="ORF">MNBD_UNCLBAC01-1565</name>
</gene>
<accession>A0A3B1DPU6</accession>
<sequence length="456" mass="53227">MGEKTILILLVLFSGLGVLTYSRYLENRQEISPAGKLVDFAGLSQIKDPLGPQQHTSQKTVSFKLENSLDLLKEKYTQIEAQRTKLVGNREILIEQILSMNGQLEGEAAKYLKILENERQRVFTEISFLNQFRNDIAALENETDPEVQQQQYEVIKGQLFDVLGSIVPNPNETLPEVVGILEDIDQVFEDGIGGDLGACEIISECLVPKLDDLEEKLIDFVNQPNEDIDRLLDVAKKLDGEYKDRILNFIEEADTLQEDVESTESAFKQMIEQLVKGTQDDLKDLIYLYQGLEADHQMLADYMEAEHEQWQQQHKDSVRNMDEKMKKIRNVYKVDFKRLKEKYRDVDRQRKEMMRQVRSKEDNLRRLTDQRFAESRRFVERISTTINVDIKRLVRDQQYARDKQTSYIRDRLAMQKSMMESLQRSADTGKLTTEIKLNLNRPQKLRQPEPLRRFGQ</sequence>
<name>A0A3B1DPU6_9ZZZZ</name>
<dbReference type="EMBL" id="UOGJ01000116">
    <property type="protein sequence ID" value="VAX37040.1"/>
    <property type="molecule type" value="Genomic_DNA"/>
</dbReference>
<proteinExistence type="predicted"/>
<feature type="coiled-coil region" evidence="1">
    <location>
        <begin position="336"/>
        <end position="370"/>
    </location>
</feature>
<protein>
    <submittedName>
        <fullName evidence="2">Uncharacterized protein</fullName>
    </submittedName>
</protein>
<dbReference type="AlphaFoldDB" id="A0A3B1DPU6"/>